<sequence>MPRSKRSKVVSLTKTEKKTKAHKEGLISEIREHAQKWKYAWVFSVGDMRNAALKDIRSQWKGTGRMFCARNTVMVKALGSTPEEEIRPGIREITKYINSGAGVFFTDWDPKETLEWFSDYKKPDFARAGNPATREVMLSEGPVCDQTPSPDPPTPLAHTLEPRLRQLGLSTRLVRGVPTLSTPHVICKPGQSLTAEQSALLRLLGIQMSEFRIKCLCWWGEEEGLTELETNTKAELETQDADEEDEEMSS</sequence>
<dbReference type="InterPro" id="IPR043141">
    <property type="entry name" value="Ribosomal_uL10-like_sf"/>
</dbReference>
<dbReference type="InterPro" id="IPR033867">
    <property type="entry name" value="Mrt4"/>
</dbReference>
<dbReference type="InterPro" id="IPR051742">
    <property type="entry name" value="Ribosome_Assembly_uL10"/>
</dbReference>
<dbReference type="Pfam" id="PF17777">
    <property type="entry name" value="RL10P_insert"/>
    <property type="match status" value="1"/>
</dbReference>
<evidence type="ECO:0000256" key="3">
    <source>
        <dbReference type="ARBA" id="ARBA00011117"/>
    </source>
</evidence>
<dbReference type="AlphaFoldDB" id="A0A5N5QMN0"/>
<dbReference type="FunFam" id="3.30.70.1730:FF:000005">
    <property type="entry name" value="Ribosome assembly factor mrt4"/>
    <property type="match status" value="1"/>
</dbReference>
<evidence type="ECO:0000313" key="9">
    <source>
        <dbReference type="EMBL" id="KAB5592823.1"/>
    </source>
</evidence>
<name>A0A5N5QMN0_9AGAM</name>
<dbReference type="GO" id="GO:0030687">
    <property type="term" value="C:preribosome, large subunit precursor"/>
    <property type="evidence" value="ECO:0007669"/>
    <property type="project" value="TreeGrafter"/>
</dbReference>
<dbReference type="Pfam" id="PF00466">
    <property type="entry name" value="Ribosomal_L10"/>
    <property type="match status" value="1"/>
</dbReference>
<feature type="domain" description="Large ribosomal subunit protein uL10-like insertion" evidence="8">
    <location>
        <begin position="126"/>
        <end position="206"/>
    </location>
</feature>
<proteinExistence type="inferred from homology"/>
<evidence type="ECO:0000313" key="10">
    <source>
        <dbReference type="Proteomes" id="UP000383932"/>
    </source>
</evidence>
<protein>
    <recommendedName>
        <fullName evidence="6">Ribosome assembly factor mrt4</fullName>
    </recommendedName>
</protein>
<evidence type="ECO:0000259" key="8">
    <source>
        <dbReference type="Pfam" id="PF17777"/>
    </source>
</evidence>
<comment type="subcellular location">
    <subcellularLocation>
        <location evidence="6">Cytoplasm</location>
    </subcellularLocation>
    <subcellularLocation>
        <location evidence="6">Nucleus</location>
        <location evidence="6">Nucleolus</location>
    </subcellularLocation>
</comment>
<keyword evidence="10" id="KW-1185">Reference proteome</keyword>
<keyword evidence="5 6" id="KW-0539">Nucleus</keyword>
<dbReference type="CDD" id="cd05796">
    <property type="entry name" value="Ribosomal_P0_like"/>
    <property type="match status" value="1"/>
</dbReference>
<comment type="subunit">
    <text evidence="3 6">Associates with the pre-60S ribosomal particle.</text>
</comment>
<dbReference type="Proteomes" id="UP000383932">
    <property type="component" value="Unassembled WGS sequence"/>
</dbReference>
<dbReference type="PANTHER" id="PTHR45841:SF1">
    <property type="entry name" value="MRNA TURNOVER PROTEIN 4 HOMOLOG"/>
    <property type="match status" value="1"/>
</dbReference>
<dbReference type="PANTHER" id="PTHR45841">
    <property type="entry name" value="MRNA TURNOVER PROTEIN 4 MRTO4"/>
    <property type="match status" value="1"/>
</dbReference>
<accession>A0A5N5QMN0</accession>
<dbReference type="InterPro" id="IPR040637">
    <property type="entry name" value="Ribosomal_uL10-like_insert"/>
</dbReference>
<evidence type="ECO:0000256" key="5">
    <source>
        <dbReference type="ARBA" id="ARBA00023242"/>
    </source>
</evidence>
<dbReference type="Gene3D" id="3.30.70.1730">
    <property type="match status" value="1"/>
</dbReference>
<keyword evidence="6" id="KW-0690">Ribosome biogenesis</keyword>
<comment type="similarity">
    <text evidence="2 6">Belongs to the universal ribosomal protein uL10 family.</text>
</comment>
<feature type="compositionally biased region" description="Acidic residues" evidence="7">
    <location>
        <begin position="237"/>
        <end position="250"/>
    </location>
</feature>
<dbReference type="OrthoDB" id="10262308at2759"/>
<dbReference type="FunFam" id="3.90.105.20:FF:000003">
    <property type="entry name" value="Ribosome assembly factor mrt4"/>
    <property type="match status" value="1"/>
</dbReference>
<organism evidence="9 10">
    <name type="scientific">Ceratobasidium theobromae</name>
    <dbReference type="NCBI Taxonomy" id="1582974"/>
    <lineage>
        <taxon>Eukaryota</taxon>
        <taxon>Fungi</taxon>
        <taxon>Dikarya</taxon>
        <taxon>Basidiomycota</taxon>
        <taxon>Agaricomycotina</taxon>
        <taxon>Agaricomycetes</taxon>
        <taxon>Cantharellales</taxon>
        <taxon>Ceratobasidiaceae</taxon>
        <taxon>Ceratobasidium</taxon>
    </lineage>
</organism>
<dbReference type="InterPro" id="IPR043164">
    <property type="entry name" value="Ribosomal_uL10-like_insert_sf"/>
</dbReference>
<dbReference type="GO" id="GO:0000027">
    <property type="term" value="P:ribosomal large subunit assembly"/>
    <property type="evidence" value="ECO:0007669"/>
    <property type="project" value="InterPro"/>
</dbReference>
<keyword evidence="4 6" id="KW-0963">Cytoplasm</keyword>
<dbReference type="GO" id="GO:0005730">
    <property type="term" value="C:nucleolus"/>
    <property type="evidence" value="ECO:0007669"/>
    <property type="project" value="UniProtKB-SubCell"/>
</dbReference>
<dbReference type="GO" id="GO:0005737">
    <property type="term" value="C:cytoplasm"/>
    <property type="evidence" value="ECO:0007669"/>
    <property type="project" value="UniProtKB-SubCell"/>
</dbReference>
<dbReference type="EMBL" id="SSOP01000053">
    <property type="protein sequence ID" value="KAB5592823.1"/>
    <property type="molecule type" value="Genomic_DNA"/>
</dbReference>
<evidence type="ECO:0000256" key="6">
    <source>
        <dbReference type="RuleBase" id="RU364039"/>
    </source>
</evidence>
<dbReference type="GO" id="GO:0000956">
    <property type="term" value="P:nuclear-transcribed mRNA catabolic process"/>
    <property type="evidence" value="ECO:0007669"/>
    <property type="project" value="TreeGrafter"/>
</dbReference>
<comment type="caution">
    <text evidence="9">The sequence shown here is derived from an EMBL/GenBank/DDBJ whole genome shotgun (WGS) entry which is preliminary data.</text>
</comment>
<evidence type="ECO:0000256" key="2">
    <source>
        <dbReference type="ARBA" id="ARBA00008889"/>
    </source>
</evidence>
<dbReference type="Gene3D" id="3.90.105.20">
    <property type="match status" value="1"/>
</dbReference>
<evidence type="ECO:0000256" key="4">
    <source>
        <dbReference type="ARBA" id="ARBA00022490"/>
    </source>
</evidence>
<dbReference type="InterPro" id="IPR001790">
    <property type="entry name" value="Ribosomal_uL10"/>
</dbReference>
<dbReference type="GO" id="GO:0006364">
    <property type="term" value="P:rRNA processing"/>
    <property type="evidence" value="ECO:0007669"/>
    <property type="project" value="TreeGrafter"/>
</dbReference>
<evidence type="ECO:0000256" key="1">
    <source>
        <dbReference type="ARBA" id="ARBA00004046"/>
    </source>
</evidence>
<reference evidence="9 10" key="1">
    <citation type="journal article" date="2019" name="Fungal Biol. Biotechnol.">
        <title>Draft genome sequence of fastidious pathogen Ceratobasidium theobromae, which causes vascular-streak dieback in Theobroma cacao.</title>
        <authorList>
            <person name="Ali S.S."/>
            <person name="Asman A."/>
            <person name="Shao J."/>
            <person name="Firmansyah A.P."/>
            <person name="Susilo A.W."/>
            <person name="Rosmana A."/>
            <person name="McMahon P."/>
            <person name="Junaid M."/>
            <person name="Guest D."/>
            <person name="Kheng T.Y."/>
            <person name="Meinhardt L.W."/>
            <person name="Bailey B.A."/>
        </authorList>
    </citation>
    <scope>NUCLEOTIDE SEQUENCE [LARGE SCALE GENOMIC DNA]</scope>
    <source>
        <strain evidence="9 10">CT2</strain>
    </source>
</reference>
<gene>
    <name evidence="9" type="ORF">CTheo_3743</name>
</gene>
<feature type="region of interest" description="Disordered" evidence="7">
    <location>
        <begin position="229"/>
        <end position="250"/>
    </location>
</feature>
<dbReference type="SUPFAM" id="SSF160369">
    <property type="entry name" value="Ribosomal protein L10-like"/>
    <property type="match status" value="1"/>
</dbReference>
<dbReference type="GO" id="GO:0003723">
    <property type="term" value="F:RNA binding"/>
    <property type="evidence" value="ECO:0007669"/>
    <property type="project" value="TreeGrafter"/>
</dbReference>
<evidence type="ECO:0000256" key="7">
    <source>
        <dbReference type="SAM" id="MobiDB-lite"/>
    </source>
</evidence>
<comment type="function">
    <text evidence="1 6">Component of the ribosome assembly machinery. Nuclear paralog of the ribosomal protein P0, it binds pre-60S subunits at an early stage of assembly in the nucleolus, and is replaced by P0 in cytoplasmic pre-60S subunits and mature 80S ribosomes.</text>
</comment>